<protein>
    <submittedName>
        <fullName evidence="9">4'-phosphopantetheinyl transferase</fullName>
    </submittedName>
</protein>
<dbReference type="CDD" id="cd12148">
    <property type="entry name" value="fungal_TF_MHR"/>
    <property type="match status" value="1"/>
</dbReference>
<dbReference type="STRING" id="1081103.A0A0B2X598"/>
<organism evidence="9 10">
    <name type="scientific">Metarhizium album (strain ARSEF 1941)</name>
    <dbReference type="NCBI Taxonomy" id="1081103"/>
    <lineage>
        <taxon>Eukaryota</taxon>
        <taxon>Fungi</taxon>
        <taxon>Dikarya</taxon>
        <taxon>Ascomycota</taxon>
        <taxon>Pezizomycotina</taxon>
        <taxon>Sordariomycetes</taxon>
        <taxon>Hypocreomycetidae</taxon>
        <taxon>Hypocreales</taxon>
        <taxon>Clavicipitaceae</taxon>
        <taxon>Metarhizium</taxon>
    </lineage>
</organism>
<dbReference type="Proteomes" id="UP000030816">
    <property type="component" value="Unassembled WGS sequence"/>
</dbReference>
<dbReference type="RefSeq" id="XP_040682614.1">
    <property type="nucleotide sequence ID" value="XM_040819349.1"/>
</dbReference>
<dbReference type="GO" id="GO:0008897">
    <property type="term" value="F:holo-[acyl-carrier-protein] synthase activity"/>
    <property type="evidence" value="ECO:0007669"/>
    <property type="project" value="InterPro"/>
</dbReference>
<evidence type="ECO:0000256" key="6">
    <source>
        <dbReference type="ARBA" id="ARBA00023242"/>
    </source>
</evidence>
<keyword evidence="6" id="KW-0539">Nucleus</keyword>
<dbReference type="EMBL" id="AZHE01000001">
    <property type="protein sequence ID" value="KHO01549.1"/>
    <property type="molecule type" value="Genomic_DNA"/>
</dbReference>
<name>A0A0B2X598_METAS</name>
<keyword evidence="4" id="KW-0805">Transcription regulation</keyword>
<keyword evidence="2 9" id="KW-0808">Transferase</keyword>
<dbReference type="GO" id="GO:0000287">
    <property type="term" value="F:magnesium ion binding"/>
    <property type="evidence" value="ECO:0007669"/>
    <property type="project" value="InterPro"/>
</dbReference>
<evidence type="ECO:0000313" key="10">
    <source>
        <dbReference type="Proteomes" id="UP000030816"/>
    </source>
</evidence>
<keyword evidence="3" id="KW-0479">Metal-binding</keyword>
<feature type="region of interest" description="Disordered" evidence="7">
    <location>
        <begin position="371"/>
        <end position="402"/>
    </location>
</feature>
<keyword evidence="5" id="KW-0804">Transcription</keyword>
<sequence>MAPPIRPFPFPINIGTDICQISRIYTILRGPRRTRFINRVLAPEEVAWHGARLNWSAADLKTDHSPGDGGVRGTDLWRTAAFVAGRFAAKEAAIKAHSRRRLTFHDVIIERRTAGGGAGETLGSGPPVVRIRAGARDGEDVCALVSISHDGDYATAVCVAHDDEMMRASEPLRRSCHCHLGFGETFVYLNLLYYVSTLMLHREYFPFLPTPESEPRGPVDQPMLGAPAPEGWWDDSSRLLFGAAEHIAAILHEASECGVHLMTPFAGFCAFSAGYLNLYVAKYPRMNLGRSPRASDCLKMCLDYLEKFRLVWKIADGWGGTRKIKTIHHASVLYERATEDRTRYQGRTRADFDTLHQSVHEFRVVDRSDAHTREIRGAERPSAQATWPVQGHEHEHEHEHELDTNTLLNQLFAEVSNNLDEQGAWSQWWPAIDQVDL</sequence>
<reference evidence="9 10" key="1">
    <citation type="journal article" date="2014" name="Proc. Natl. Acad. Sci. U.S.A.">
        <title>Trajectory and genomic determinants of fungal-pathogen speciation and host adaptation.</title>
        <authorList>
            <person name="Hu X."/>
            <person name="Xiao G."/>
            <person name="Zheng P."/>
            <person name="Shang Y."/>
            <person name="Su Y."/>
            <person name="Zhang X."/>
            <person name="Liu X."/>
            <person name="Zhan S."/>
            <person name="St Leger R.J."/>
            <person name="Wang C."/>
        </authorList>
    </citation>
    <scope>NUCLEOTIDE SEQUENCE [LARGE SCALE GENOMIC DNA]</scope>
    <source>
        <strain evidence="9 10">ARSEF 1941</strain>
    </source>
</reference>
<dbReference type="GO" id="GO:0006633">
    <property type="term" value="P:fatty acid biosynthetic process"/>
    <property type="evidence" value="ECO:0007669"/>
    <property type="project" value="InterPro"/>
</dbReference>
<evidence type="ECO:0000256" key="7">
    <source>
        <dbReference type="SAM" id="MobiDB-lite"/>
    </source>
</evidence>
<dbReference type="InterPro" id="IPR002582">
    <property type="entry name" value="ACPS"/>
</dbReference>
<evidence type="ECO:0000256" key="1">
    <source>
        <dbReference type="ARBA" id="ARBA00004123"/>
    </source>
</evidence>
<gene>
    <name evidence="9" type="ORF">MAM_00550</name>
</gene>
<evidence type="ECO:0000313" key="9">
    <source>
        <dbReference type="EMBL" id="KHO01549.1"/>
    </source>
</evidence>
<evidence type="ECO:0000256" key="4">
    <source>
        <dbReference type="ARBA" id="ARBA00023015"/>
    </source>
</evidence>
<dbReference type="HOGENOM" id="CLU_627106_0_0_1"/>
<evidence type="ECO:0000256" key="3">
    <source>
        <dbReference type="ARBA" id="ARBA00022723"/>
    </source>
</evidence>
<dbReference type="Pfam" id="PF01648">
    <property type="entry name" value="ACPS"/>
    <property type="match status" value="1"/>
</dbReference>
<dbReference type="SUPFAM" id="SSF56214">
    <property type="entry name" value="4'-phosphopantetheinyl transferase"/>
    <property type="match status" value="1"/>
</dbReference>
<proteinExistence type="inferred from homology"/>
<dbReference type="OrthoDB" id="15433at2759"/>
<keyword evidence="10" id="KW-1185">Reference proteome</keyword>
<evidence type="ECO:0000256" key="5">
    <source>
        <dbReference type="ARBA" id="ARBA00023163"/>
    </source>
</evidence>
<dbReference type="AlphaFoldDB" id="A0A0B2X598"/>
<dbReference type="PANTHER" id="PTHR47338:SF5">
    <property type="entry name" value="ZN(II)2CYS6 TRANSCRIPTION FACTOR (EUROFUNG)"/>
    <property type="match status" value="1"/>
</dbReference>
<dbReference type="GO" id="GO:0000981">
    <property type="term" value="F:DNA-binding transcription factor activity, RNA polymerase II-specific"/>
    <property type="evidence" value="ECO:0007669"/>
    <property type="project" value="InterPro"/>
</dbReference>
<comment type="caution">
    <text evidence="9">The sequence shown here is derived from an EMBL/GenBank/DDBJ whole genome shotgun (WGS) entry which is preliminary data.</text>
</comment>
<comment type="subcellular location">
    <subcellularLocation>
        <location evidence="1">Nucleus</location>
    </subcellularLocation>
</comment>
<dbReference type="HAMAP" id="MF_00101">
    <property type="entry name" value="AcpS"/>
    <property type="match status" value="1"/>
</dbReference>
<dbReference type="GO" id="GO:0005634">
    <property type="term" value="C:nucleus"/>
    <property type="evidence" value="ECO:0007669"/>
    <property type="project" value="UniProtKB-SubCell"/>
</dbReference>
<accession>A0A0B2X598</accession>
<dbReference type="InterPro" id="IPR037143">
    <property type="entry name" value="4-PPantetheinyl_Trfase_dom_sf"/>
</dbReference>
<evidence type="ECO:0000259" key="8">
    <source>
        <dbReference type="Pfam" id="PF01648"/>
    </source>
</evidence>
<dbReference type="Gene3D" id="3.90.470.20">
    <property type="entry name" value="4'-phosphopantetheinyl transferase domain"/>
    <property type="match status" value="1"/>
</dbReference>
<dbReference type="InterPro" id="IPR008278">
    <property type="entry name" value="4-PPantetheinyl_Trfase_dom"/>
</dbReference>
<dbReference type="PANTHER" id="PTHR47338">
    <property type="entry name" value="ZN(II)2CYS6 TRANSCRIPTION FACTOR (EUROFUNG)-RELATED"/>
    <property type="match status" value="1"/>
</dbReference>
<feature type="compositionally biased region" description="Basic and acidic residues" evidence="7">
    <location>
        <begin position="391"/>
        <end position="402"/>
    </location>
</feature>
<dbReference type="InterPro" id="IPR050815">
    <property type="entry name" value="TF_fung"/>
</dbReference>
<evidence type="ECO:0000256" key="2">
    <source>
        <dbReference type="ARBA" id="ARBA00022679"/>
    </source>
</evidence>
<dbReference type="GeneID" id="63735005"/>
<feature type="domain" description="4'-phosphopantetheinyl transferase" evidence="8">
    <location>
        <begin position="14"/>
        <end position="123"/>
    </location>
</feature>